<dbReference type="KEGG" id="kpd:CW740_06250"/>
<dbReference type="GO" id="GO:0006313">
    <property type="term" value="P:DNA transposition"/>
    <property type="evidence" value="ECO:0007669"/>
    <property type="project" value="InterPro"/>
</dbReference>
<dbReference type="GO" id="GO:0004803">
    <property type="term" value="F:transposase activity"/>
    <property type="evidence" value="ECO:0007669"/>
    <property type="project" value="InterPro"/>
</dbReference>
<evidence type="ECO:0000313" key="2">
    <source>
        <dbReference type="EMBL" id="AUD78868.1"/>
    </source>
</evidence>
<evidence type="ECO:0000313" key="3">
    <source>
        <dbReference type="Proteomes" id="UP000232693"/>
    </source>
</evidence>
<dbReference type="AlphaFoldDB" id="A0A2K9B1T7"/>
<dbReference type="Proteomes" id="UP000232693">
    <property type="component" value="Chromosome"/>
</dbReference>
<dbReference type="InterPro" id="IPR002513">
    <property type="entry name" value="Tn3_Tnp_DDE_dom"/>
</dbReference>
<gene>
    <name evidence="2" type="ORF">CW740_06250</name>
</gene>
<keyword evidence="3" id="KW-1185">Reference proteome</keyword>
<dbReference type="Pfam" id="PF01526">
    <property type="entry name" value="DDE_Tnp_Tn3"/>
    <property type="match status" value="1"/>
</dbReference>
<organism evidence="2 3">
    <name type="scientific">Kangiella profundi</name>
    <dbReference type="NCBI Taxonomy" id="1561924"/>
    <lineage>
        <taxon>Bacteria</taxon>
        <taxon>Pseudomonadati</taxon>
        <taxon>Pseudomonadota</taxon>
        <taxon>Gammaproteobacteria</taxon>
        <taxon>Kangiellales</taxon>
        <taxon>Kangiellaceae</taxon>
        <taxon>Kangiella</taxon>
    </lineage>
</organism>
<reference evidence="2 3" key="1">
    <citation type="submission" date="2017-12" db="EMBL/GenBank/DDBJ databases">
        <title>Kangiella profundi FT102 completed genome.</title>
        <authorList>
            <person name="Xu J."/>
            <person name="Wang J."/>
            <person name="Lu Y."/>
        </authorList>
    </citation>
    <scope>NUCLEOTIDE SEQUENCE [LARGE SCALE GENOMIC DNA]</scope>
    <source>
        <strain evidence="2 3">FT102</strain>
    </source>
</reference>
<evidence type="ECO:0000259" key="1">
    <source>
        <dbReference type="Pfam" id="PF01526"/>
    </source>
</evidence>
<sequence>MRGCHGLNFAFRELSRAVRTNFLLNFIGDIELRQTINAATNKSEEFNGFTKWLFFGGEGIIAQNLRYEQRKVIKYNQLVANLVILNNVDLMTRILNDLQQEGYEITDEILAGFSPYRNSYINRFGDYAVDLKRKISPLSYKINIK</sequence>
<feature type="domain" description="Tn3 transposase DDE" evidence="1">
    <location>
        <begin position="5"/>
        <end position="127"/>
    </location>
</feature>
<name>A0A2K9B1T7_9GAMM</name>
<proteinExistence type="predicted"/>
<dbReference type="EMBL" id="CP025120">
    <property type="protein sequence ID" value="AUD78868.1"/>
    <property type="molecule type" value="Genomic_DNA"/>
</dbReference>
<accession>A0A2K9B1T7</accession>
<protein>
    <recommendedName>
        <fullName evidence="1">Tn3 transposase DDE domain-containing protein</fullName>
    </recommendedName>
</protein>